<dbReference type="RefSeq" id="YP_010071147.1">
    <property type="nucleotide sequence ID" value="NC_054921.1"/>
</dbReference>
<protein>
    <submittedName>
        <fullName evidence="1">Uncharacterized protein</fullName>
    </submittedName>
</protein>
<reference evidence="1 2" key="1">
    <citation type="submission" date="2020-03" db="EMBL/GenBank/DDBJ databases">
        <authorList>
            <person name="Wu Y."/>
            <person name="Qu Y."/>
        </authorList>
    </citation>
    <scope>NUCLEOTIDE SEQUENCE [LARGE SCALE GENOMIC DNA]</scope>
</reference>
<evidence type="ECO:0000313" key="2">
    <source>
        <dbReference type="Proteomes" id="UP000502327"/>
    </source>
</evidence>
<name>A0A6H0XAK6_9CAUD</name>
<dbReference type="Proteomes" id="UP000502327">
    <property type="component" value="Segment"/>
</dbReference>
<dbReference type="InterPro" id="IPR055861">
    <property type="entry name" value="DUF7438"/>
</dbReference>
<sequence length="72" mass="8053">MCNILSFICGGIMISIEQADKIKELVASIRKADEERINFALSGIEELEAKVDNAVEALDMFLDEIIDHNTRV</sequence>
<accession>A0A6H0XAK6</accession>
<dbReference type="KEGG" id="vg:65059818"/>
<keyword evidence="2" id="KW-1185">Reference proteome</keyword>
<proteinExistence type="predicted"/>
<dbReference type="Pfam" id="PF24219">
    <property type="entry name" value="DUF7438"/>
    <property type="match status" value="1"/>
</dbReference>
<dbReference type="EMBL" id="MT179807">
    <property type="protein sequence ID" value="QIW91458.1"/>
    <property type="molecule type" value="Genomic_DNA"/>
</dbReference>
<organism evidence="1 2">
    <name type="scientific">Escherichia phage vB_EcoM_IME537</name>
    <dbReference type="NCBI Taxonomy" id="2724310"/>
    <lineage>
        <taxon>Viruses</taxon>
        <taxon>Duplodnaviria</taxon>
        <taxon>Heunggongvirae</taxon>
        <taxon>Uroviricota</taxon>
        <taxon>Caudoviricetes</taxon>
        <taxon>Pantevenvirales</taxon>
        <taxon>Straboviridae</taxon>
        <taxon>Tevenvirinae</taxon>
        <taxon>Tequatrovirus</taxon>
        <taxon>Tequatrovirus ime537</taxon>
    </lineage>
</organism>
<evidence type="ECO:0000313" key="1">
    <source>
        <dbReference type="EMBL" id="QIW91458.1"/>
    </source>
</evidence>
<dbReference type="GeneID" id="65059818"/>